<sequence>MMWLRRIFLAGIFFITVIIGLLLSHQGNAWLLKLTTRWVPQLQIELSQGTLLFGAEISHLSWQDEMIELDIANIRYRMDWSCLPQTLCLTELAAAQANIALLALSTDSDTPSNDAEASLGSISLPIALEVGNIDLKQVSYRQPGLVVDLEHFFTQLKVNNQQGVWANPSIHGLTVAMLPDQPAQETEPAHSQHNSSSAAGKGNLTAQDKSLLSLPEIHLPIAIELAPASLSQFVFTQDATRIDVTSVLLRAKAQDANIKITELDLVMPQANAAMSANVEMQDTWPMQLDASAEVKDFAPVTGQKLTLNLQGDLDKLHADVHLNQLIEAQLSGHVAPLNLDFPHQLKLTWPTLQWPLTGKGDYRLAAGEMSSKGSLKQFAASAFSKANIDGVPEFAFAADVTGNLSKIKVKRLQLDTLQGKALLSGDLSLGDSIAWQGQLGLDNIRSDELAPDFPADVSGNITHEFKLAGDKWAVNVPDLKLDGSLMNEPLHISGQFSTNQDLAFDIPGVDIVNGLNQIHAKGKVSQQANLHVRIDVPDITKSYPDGRGSIKGEIKVSGALTAPELDINLSALALGFAELSIAQANVQGKVVAAEKPSGNISLVAEDIMQPGFNLTKVALSLDGDANAHQAALAIEGTPVAANVVVSGKLQKNTWQGSLNQAWFSSIEGRWQLAAPAAITADIDKAALDLAQQCWHSDNSRFCIEPSQVGSSGQASLNLERYLLNRVQPFMPAQAVLNGSISSQLALKWSPDTKPTAKLTLAAEDAGFTFIEDKGTEHAVPIKQLSLDGQLDQSKAKIDFKLDAAALGQADVALSVAPYSEQQNVQGTLRYQGLDLAALHYLVPVLERLKGALSLDMMVSGPLQKPAIQGQLVLTDAELGGGSMPMMLTGLQTKLTLDGYQGALSGEFYSGKGKAELDGEFDWQKELDAWLTLKGDKLEVDYLSQVRLNVSPDIKLAVADKAVSLTGQVEVPSGLIHVTSLPAGAVSMSDDIVVVDDEVAPKQTSNMPIIMDLAIRILDRVEIDAFGLRTHLQGLLAVKKKVDGPVLTNGEIHLVDGTYRAFGQSLVINRGQIIFSGPPDKPFLSVDAIRDPDLIEDDVTAGIKLEGPVSEPEVTIYSQPAMDQQNALSYLLRGRGMDSDSGDNSMVTTMLISMGVGRTAGTINQIGEAFGVKDLSVDSSGSGDSSKLTISGYILPGVQVRYGIGLFDSVTDVAIRYEVLPKLYLEAVSGLNNAFDIYYEFDWE</sequence>
<feature type="region of interest" description="Disordered" evidence="5">
    <location>
        <begin position="181"/>
        <end position="202"/>
    </location>
</feature>
<dbReference type="PANTHER" id="PTHR36985:SF1">
    <property type="entry name" value="TRANSLOCATION AND ASSEMBLY MODULE SUBUNIT TAMB"/>
    <property type="match status" value="1"/>
</dbReference>
<evidence type="ECO:0000313" key="8">
    <source>
        <dbReference type="Proteomes" id="UP000283255"/>
    </source>
</evidence>
<dbReference type="GO" id="GO:0009306">
    <property type="term" value="P:protein secretion"/>
    <property type="evidence" value="ECO:0007669"/>
    <property type="project" value="InterPro"/>
</dbReference>
<gene>
    <name evidence="7" type="ORF">D1Z90_08205</name>
</gene>
<reference evidence="7 8" key="1">
    <citation type="submission" date="2018-09" db="EMBL/GenBank/DDBJ databases">
        <authorList>
            <person name="Wang F."/>
        </authorList>
    </citation>
    <scope>NUCLEOTIDE SEQUENCE [LARGE SCALE GENOMIC DNA]</scope>
    <source>
        <strain evidence="7 8">PLHSC7-2</strain>
    </source>
</reference>
<comment type="subcellular location">
    <subcellularLocation>
        <location evidence="1">Membrane</location>
        <topology evidence="1">Single-pass membrane protein</topology>
    </subcellularLocation>
</comment>
<feature type="compositionally biased region" description="Polar residues" evidence="5">
    <location>
        <begin position="189"/>
        <end position="202"/>
    </location>
</feature>
<evidence type="ECO:0000313" key="7">
    <source>
        <dbReference type="EMBL" id="RJG48466.1"/>
    </source>
</evidence>
<dbReference type="GO" id="GO:0097347">
    <property type="term" value="C:TAM protein secretion complex"/>
    <property type="evidence" value="ECO:0007669"/>
    <property type="project" value="TreeGrafter"/>
</dbReference>
<evidence type="ECO:0000256" key="2">
    <source>
        <dbReference type="ARBA" id="ARBA00022692"/>
    </source>
</evidence>
<dbReference type="Pfam" id="PF04357">
    <property type="entry name" value="TamB"/>
    <property type="match status" value="1"/>
</dbReference>
<evidence type="ECO:0000256" key="5">
    <source>
        <dbReference type="SAM" id="MobiDB-lite"/>
    </source>
</evidence>
<dbReference type="EMBL" id="QZCH01000008">
    <property type="protein sequence ID" value="RJG48466.1"/>
    <property type="molecule type" value="Genomic_DNA"/>
</dbReference>
<keyword evidence="2" id="KW-0812">Transmembrane</keyword>
<protein>
    <submittedName>
        <fullName evidence="7">Translocation/assembly module TamB</fullName>
    </submittedName>
</protein>
<dbReference type="AlphaFoldDB" id="A0A418YG40"/>
<evidence type="ECO:0000256" key="3">
    <source>
        <dbReference type="ARBA" id="ARBA00022989"/>
    </source>
</evidence>
<accession>A0A418YG40</accession>
<keyword evidence="3" id="KW-1133">Transmembrane helix</keyword>
<dbReference type="PANTHER" id="PTHR36985">
    <property type="entry name" value="TRANSLOCATION AND ASSEMBLY MODULE SUBUNIT TAMB"/>
    <property type="match status" value="1"/>
</dbReference>
<keyword evidence="8" id="KW-1185">Reference proteome</keyword>
<evidence type="ECO:0000256" key="1">
    <source>
        <dbReference type="ARBA" id="ARBA00004167"/>
    </source>
</evidence>
<dbReference type="InterPro" id="IPR007452">
    <property type="entry name" value="TamB_C"/>
</dbReference>
<proteinExistence type="predicted"/>
<organism evidence="7 8">
    <name type="scientific">Motilimonas pumila</name>
    <dbReference type="NCBI Taxonomy" id="2303987"/>
    <lineage>
        <taxon>Bacteria</taxon>
        <taxon>Pseudomonadati</taxon>
        <taxon>Pseudomonadota</taxon>
        <taxon>Gammaproteobacteria</taxon>
        <taxon>Alteromonadales</taxon>
        <taxon>Alteromonadales genera incertae sedis</taxon>
        <taxon>Motilimonas</taxon>
    </lineage>
</organism>
<dbReference type="GO" id="GO:0005886">
    <property type="term" value="C:plasma membrane"/>
    <property type="evidence" value="ECO:0007669"/>
    <property type="project" value="InterPro"/>
</dbReference>
<dbReference type="OrthoDB" id="5555605at2"/>
<dbReference type="RefSeq" id="WP_119910276.1">
    <property type="nucleotide sequence ID" value="NZ_QZCH01000008.1"/>
</dbReference>
<evidence type="ECO:0000256" key="4">
    <source>
        <dbReference type="ARBA" id="ARBA00023136"/>
    </source>
</evidence>
<keyword evidence="4" id="KW-0472">Membrane</keyword>
<comment type="caution">
    <text evidence="7">The sequence shown here is derived from an EMBL/GenBank/DDBJ whole genome shotgun (WGS) entry which is preliminary data.</text>
</comment>
<evidence type="ECO:0000259" key="6">
    <source>
        <dbReference type="Pfam" id="PF04357"/>
    </source>
</evidence>
<reference evidence="7 8" key="2">
    <citation type="submission" date="2019-01" db="EMBL/GenBank/DDBJ databases">
        <title>Motilimonas pumilus sp. nov., isolated from the gut of sea cucumber (Apostichopus japonicus).</title>
        <authorList>
            <person name="Wang F.-Q."/>
            <person name="Ren L.-H."/>
            <person name="Lin Y.-W."/>
            <person name="Sun G.-H."/>
            <person name="Du Z.-J."/>
            <person name="Zhao J.-X."/>
            <person name="Liu X.-J."/>
            <person name="Liu L.-J."/>
        </authorList>
    </citation>
    <scope>NUCLEOTIDE SEQUENCE [LARGE SCALE GENOMIC DNA]</scope>
    <source>
        <strain evidence="7 8">PLHSC7-2</strain>
    </source>
</reference>
<dbReference type="Proteomes" id="UP000283255">
    <property type="component" value="Unassembled WGS sequence"/>
</dbReference>
<feature type="domain" description="Translocation and assembly module TamB C-terminal" evidence="6">
    <location>
        <begin position="909"/>
        <end position="1242"/>
    </location>
</feature>
<name>A0A418YG40_9GAMM</name>